<sequence length="98" mass="11902">MIDRDRIYIELLRNGLLVLRQAIEHRDFDWAFAEVEFLHNLPTLIGELNEERHAYFKDQECELYDSRIAKLKCERARRNPKVFYADLLEELRNTRHPT</sequence>
<reference evidence="1 2" key="1">
    <citation type="submission" date="2019-02" db="EMBL/GenBank/DDBJ databases">
        <title>Deep-cultivation of Planctomycetes and their phenomic and genomic characterization uncovers novel biology.</title>
        <authorList>
            <person name="Wiegand S."/>
            <person name="Jogler M."/>
            <person name="Boedeker C."/>
            <person name="Pinto D."/>
            <person name="Vollmers J."/>
            <person name="Rivas-Marin E."/>
            <person name="Kohn T."/>
            <person name="Peeters S.H."/>
            <person name="Heuer A."/>
            <person name="Rast P."/>
            <person name="Oberbeckmann S."/>
            <person name="Bunk B."/>
            <person name="Jeske O."/>
            <person name="Meyerdierks A."/>
            <person name="Storesund J.E."/>
            <person name="Kallscheuer N."/>
            <person name="Luecker S."/>
            <person name="Lage O.M."/>
            <person name="Pohl T."/>
            <person name="Merkel B.J."/>
            <person name="Hornburger P."/>
            <person name="Mueller R.-W."/>
            <person name="Bruemmer F."/>
            <person name="Labrenz M."/>
            <person name="Spormann A.M."/>
            <person name="Op Den Camp H."/>
            <person name="Overmann J."/>
            <person name="Amann R."/>
            <person name="Jetten M.S.M."/>
            <person name="Mascher T."/>
            <person name="Medema M.H."/>
            <person name="Devos D.P."/>
            <person name="Kaster A.-K."/>
            <person name="Ovreas L."/>
            <person name="Rohde M."/>
            <person name="Galperin M.Y."/>
            <person name="Jogler C."/>
        </authorList>
    </citation>
    <scope>NUCLEOTIDE SEQUENCE [LARGE SCALE GENOMIC DNA]</scope>
    <source>
        <strain evidence="1 2">Pla111</strain>
    </source>
</reference>
<dbReference type="Proteomes" id="UP000318995">
    <property type="component" value="Unassembled WGS sequence"/>
</dbReference>
<comment type="caution">
    <text evidence="1">The sequence shown here is derived from an EMBL/GenBank/DDBJ whole genome shotgun (WGS) entry which is preliminary data.</text>
</comment>
<gene>
    <name evidence="1" type="ORF">Pla111_08230</name>
</gene>
<evidence type="ECO:0000313" key="1">
    <source>
        <dbReference type="EMBL" id="TWT47211.1"/>
    </source>
</evidence>
<dbReference type="EMBL" id="SJPH01000002">
    <property type="protein sequence ID" value="TWT47211.1"/>
    <property type="molecule type" value="Genomic_DNA"/>
</dbReference>
<accession>A0A5C5WB22</accession>
<proteinExistence type="predicted"/>
<protein>
    <submittedName>
        <fullName evidence="1">Uncharacterized protein</fullName>
    </submittedName>
</protein>
<organism evidence="1 2">
    <name type="scientific">Botrimarina hoheduenensis</name>
    <dbReference type="NCBI Taxonomy" id="2528000"/>
    <lineage>
        <taxon>Bacteria</taxon>
        <taxon>Pseudomonadati</taxon>
        <taxon>Planctomycetota</taxon>
        <taxon>Planctomycetia</taxon>
        <taxon>Pirellulales</taxon>
        <taxon>Lacipirellulaceae</taxon>
        <taxon>Botrimarina</taxon>
    </lineage>
</organism>
<keyword evidence="2" id="KW-1185">Reference proteome</keyword>
<dbReference type="AlphaFoldDB" id="A0A5C5WB22"/>
<evidence type="ECO:0000313" key="2">
    <source>
        <dbReference type="Proteomes" id="UP000318995"/>
    </source>
</evidence>
<name>A0A5C5WB22_9BACT</name>